<dbReference type="PANTHER" id="PTHR37826">
    <property type="entry name" value="FLOTILLIN BAND_7_5 DOMAIN PROTEIN"/>
    <property type="match status" value="1"/>
</dbReference>
<keyword evidence="3" id="KW-1185">Reference proteome</keyword>
<keyword evidence="1" id="KW-1133">Transmembrane helix</keyword>
<keyword evidence="1" id="KW-0812">Transmembrane</keyword>
<gene>
    <name evidence="2" type="ORF">HNQ39_001424</name>
</gene>
<accession>A0A7W9SN29</accession>
<feature type="transmembrane region" description="Helical" evidence="1">
    <location>
        <begin position="338"/>
        <end position="358"/>
    </location>
</feature>
<dbReference type="AlphaFoldDB" id="A0A7W9SN29"/>
<dbReference type="EMBL" id="JACHGW010000001">
    <property type="protein sequence ID" value="MBB6049662.1"/>
    <property type="molecule type" value="Genomic_DNA"/>
</dbReference>
<keyword evidence="1" id="KW-0472">Membrane</keyword>
<evidence type="ECO:0000313" key="3">
    <source>
        <dbReference type="Proteomes" id="UP000520814"/>
    </source>
</evidence>
<evidence type="ECO:0000256" key="1">
    <source>
        <dbReference type="SAM" id="Phobius"/>
    </source>
</evidence>
<dbReference type="Proteomes" id="UP000520814">
    <property type="component" value="Unassembled WGS sequence"/>
</dbReference>
<comment type="caution">
    <text evidence="2">The sequence shown here is derived from an EMBL/GenBank/DDBJ whole genome shotgun (WGS) entry which is preliminary data.</text>
</comment>
<name>A0A7W9SN29_ARMRO</name>
<dbReference type="RefSeq" id="WP_184193258.1">
    <property type="nucleotide sequence ID" value="NZ_JACHGW010000001.1"/>
</dbReference>
<evidence type="ECO:0000313" key="2">
    <source>
        <dbReference type="EMBL" id="MBB6049662.1"/>
    </source>
</evidence>
<dbReference type="Gene3D" id="2.20.28.30">
    <property type="entry name" value="RNA polymerase ii, chain L"/>
    <property type="match status" value="1"/>
</dbReference>
<proteinExistence type="predicted"/>
<reference evidence="2 3" key="1">
    <citation type="submission" date="2020-08" db="EMBL/GenBank/DDBJ databases">
        <title>Genomic Encyclopedia of Type Strains, Phase IV (KMG-IV): sequencing the most valuable type-strain genomes for metagenomic binning, comparative biology and taxonomic classification.</title>
        <authorList>
            <person name="Goeker M."/>
        </authorList>
    </citation>
    <scope>NUCLEOTIDE SEQUENCE [LARGE SCALE GENOMIC DNA]</scope>
    <source>
        <strain evidence="2 3">DSM 23562</strain>
    </source>
</reference>
<dbReference type="PANTHER" id="PTHR37826:SF3">
    <property type="entry name" value="J DOMAIN-CONTAINING PROTEIN"/>
    <property type="match status" value="1"/>
</dbReference>
<sequence>MRYPCPGCAANLEFDPKVGQLKCPYCGTEVSVPRENTARALRENALDDYLTPDASQLARLADNAVEVACESCGAVTEFTPPEVAGSCPFCAAKIVAQPIAANPLIAPEAVLPFAIPKKDAQAAIKKWLGTRWFAPSALKNMARQDGIAGVYLPHWTYDSQTVSRYSGERGEHYWETERYSETDQNGRIVWKERQVQKTRWYPTSGTVERFFDDVLVPASRAVSPKRVESLTPWDLNALVPYEPAYLAGFRAQRYQVDLGTGFESAKQIMSGVIHSDVVRAIGGDEQRVHSVRTAYSDETFKHILLPIWIAAYRFEGKVFQVLINARTGEVQGERPYSFWKIAGVVLLVIAAIALYYWWQNGQQKPAL</sequence>
<organism evidence="2 3">
    <name type="scientific">Armatimonas rosea</name>
    <dbReference type="NCBI Taxonomy" id="685828"/>
    <lineage>
        <taxon>Bacteria</taxon>
        <taxon>Bacillati</taxon>
        <taxon>Armatimonadota</taxon>
        <taxon>Armatimonadia</taxon>
        <taxon>Armatimonadales</taxon>
        <taxon>Armatimonadaceae</taxon>
        <taxon>Armatimonas</taxon>
    </lineage>
</organism>
<protein>
    <submittedName>
        <fullName evidence="2">Putative RNA-binding Zn-ribbon protein involved in translation (DUF1610 family)</fullName>
    </submittedName>
</protein>